<sequence>MFIYEGDYVTKEEMKQLICEKIDAARSEIEALAADIESTPELGYKETKTAAKIEAYMKKLGLSPETGLALTGVKARVKGKTAGPTVAVIGELDAIGTPDSPKADPLTGAAHTCGHFLQTSAMLAAAQGLIQSGVMQELSGDAVFFAVPAEEYVEITYRQKLRQEGKLHYLCGKDELIYRGAFDDVDMAMMMHSRDHTPGKTVAIGQSSNGFVVKLVQYVGRSAHAANAPHEGVNALNAACLGIMGINALRETFQEKDVVRVHPIITKGGDLVNNVPEDVRMELYVRAATMDAIDSTHPRVDAALRAGGAAVGAKTIIETMPGMLPLNCSAELNELFVDNVKEQVPETEIIDAGHFKASTDMGDLSHIMPAIHPFIGGVDGSLHTKDFTVTDFDAAVLTPAKAFACTIVDLLYEDAAKAKKILADYKPLLTKEEFIEKLDGYFEKTEE</sequence>
<dbReference type="GO" id="GO:0005737">
    <property type="term" value="C:cytoplasm"/>
    <property type="evidence" value="ECO:0007669"/>
    <property type="project" value="TreeGrafter"/>
</dbReference>
<evidence type="ECO:0000256" key="1">
    <source>
        <dbReference type="PIRNR" id="PIRNR037226"/>
    </source>
</evidence>
<dbReference type="InterPro" id="IPR052030">
    <property type="entry name" value="Peptidase_M20/M20A_hydrolases"/>
</dbReference>
<proteinExistence type="inferred from homology"/>
<comment type="similarity">
    <text evidence="1">Belongs to the peptidase M20A family.</text>
</comment>
<dbReference type="EMBL" id="FQUG01000004">
    <property type="protein sequence ID" value="SHE81192.1"/>
    <property type="molecule type" value="Genomic_DNA"/>
</dbReference>
<protein>
    <recommendedName>
        <fullName evidence="1">Peptidase M20 domain-containing protein 2</fullName>
    </recommendedName>
</protein>
<dbReference type="InterPro" id="IPR017439">
    <property type="entry name" value="Amidohydrolase"/>
</dbReference>
<dbReference type="Pfam" id="PF07687">
    <property type="entry name" value="M20_dimer"/>
    <property type="match status" value="1"/>
</dbReference>
<dbReference type="SUPFAM" id="SSF53187">
    <property type="entry name" value="Zn-dependent exopeptidases"/>
    <property type="match status" value="1"/>
</dbReference>
<dbReference type="GO" id="GO:0046657">
    <property type="term" value="P:folic acid catabolic process"/>
    <property type="evidence" value="ECO:0007669"/>
    <property type="project" value="TreeGrafter"/>
</dbReference>
<evidence type="ECO:0000313" key="4">
    <source>
        <dbReference type="Proteomes" id="UP000184404"/>
    </source>
</evidence>
<dbReference type="RefSeq" id="WP_234988285.1">
    <property type="nucleotide sequence ID" value="NZ_FQUG01000004.1"/>
</dbReference>
<evidence type="ECO:0000259" key="2">
    <source>
        <dbReference type="Pfam" id="PF07687"/>
    </source>
</evidence>
<reference evidence="3 4" key="1">
    <citation type="submission" date="2016-11" db="EMBL/GenBank/DDBJ databases">
        <authorList>
            <person name="Jaros S."/>
            <person name="Januszkiewicz K."/>
            <person name="Wedrychowicz H."/>
        </authorList>
    </citation>
    <scope>NUCLEOTIDE SEQUENCE [LARGE SCALE GENOMIC DNA]</scope>
    <source>
        <strain evidence="3 4">DSM 10502</strain>
    </source>
</reference>
<accession>A0A1M4WJN0</accession>
<dbReference type="Gene3D" id="3.40.630.10">
    <property type="entry name" value="Zn peptidases"/>
    <property type="match status" value="1"/>
</dbReference>
<evidence type="ECO:0000313" key="3">
    <source>
        <dbReference type="EMBL" id="SHE81192.1"/>
    </source>
</evidence>
<dbReference type="AlphaFoldDB" id="A0A1M4WJN0"/>
<dbReference type="SUPFAM" id="SSF55031">
    <property type="entry name" value="Bacterial exopeptidase dimerisation domain"/>
    <property type="match status" value="1"/>
</dbReference>
<dbReference type="PANTHER" id="PTHR30575:SF3">
    <property type="entry name" value="PEPTIDASE M20 DIMERISATION DOMAIN-CONTAINING PROTEIN"/>
    <property type="match status" value="1"/>
</dbReference>
<dbReference type="GO" id="GO:0071713">
    <property type="term" value="F:para-aminobenzoyl-glutamate hydrolase activity"/>
    <property type="evidence" value="ECO:0007669"/>
    <property type="project" value="TreeGrafter"/>
</dbReference>
<dbReference type="PANTHER" id="PTHR30575">
    <property type="entry name" value="PEPTIDASE M20"/>
    <property type="match status" value="1"/>
</dbReference>
<dbReference type="InterPro" id="IPR017144">
    <property type="entry name" value="Xaa-Arg_dipeptidase"/>
</dbReference>
<dbReference type="STRING" id="1123243.SAMN02745190_01247"/>
<dbReference type="NCBIfam" id="TIGR01891">
    <property type="entry name" value="amidohydrolases"/>
    <property type="match status" value="1"/>
</dbReference>
<gene>
    <name evidence="3" type="ORF">SAMN02745190_01247</name>
</gene>
<dbReference type="GO" id="GO:0016805">
    <property type="term" value="F:dipeptidase activity"/>
    <property type="evidence" value="ECO:0007669"/>
    <property type="project" value="InterPro"/>
</dbReference>
<dbReference type="PIRSF" id="PIRSF037226">
    <property type="entry name" value="Amidohydrolase_ACY1L2_prd"/>
    <property type="match status" value="1"/>
</dbReference>
<feature type="domain" description="Peptidase M20 dimerisation" evidence="2">
    <location>
        <begin position="219"/>
        <end position="304"/>
    </location>
</feature>
<dbReference type="InterPro" id="IPR011650">
    <property type="entry name" value="Peptidase_M20_dimer"/>
</dbReference>
<keyword evidence="4" id="KW-1185">Reference proteome</keyword>
<dbReference type="Gene3D" id="3.30.70.360">
    <property type="match status" value="1"/>
</dbReference>
<dbReference type="Proteomes" id="UP000184404">
    <property type="component" value="Unassembled WGS sequence"/>
</dbReference>
<keyword evidence="3" id="KW-0378">Hydrolase</keyword>
<dbReference type="InterPro" id="IPR036264">
    <property type="entry name" value="Bact_exopeptidase_dim_dom"/>
</dbReference>
<name>A0A1M4WJN0_9FIRM</name>
<organism evidence="3 4">
    <name type="scientific">Schwartzia succinivorans DSM 10502</name>
    <dbReference type="NCBI Taxonomy" id="1123243"/>
    <lineage>
        <taxon>Bacteria</taxon>
        <taxon>Bacillati</taxon>
        <taxon>Bacillota</taxon>
        <taxon>Negativicutes</taxon>
        <taxon>Selenomonadales</taxon>
        <taxon>Selenomonadaceae</taxon>
        <taxon>Schwartzia</taxon>
    </lineage>
</organism>